<sequence>MALKVFKDICNNLRETWPDIVNVAIYHRLGNVPVSEASVVIAISSPHRQTALSAVEHAINKLKEMAPIWKKEEYAPGTHTDAQWKENSELPPPKQEHLSELDPSMIQINSSHEEVFSNIKAFMAYRKKMNNKDNMKTYCLRKAEERPEYSCCRVDAVGRRVISTQAEIQYRKEHYDETPGTDCNSNSGKTKTKRSASSKEASSRQLIQGQCRQSNTTGSDSPDTQRYLLKQSTTTPVTHDDPNIPFGISERLSLIEHHVGIKPSGPNGDLYVRLKQIEDKIIQIEDDCEEYLRQKNYFRKYEPLSNLTCPVISSHDRKPQHVKPRVFSIEDIDEKLMYLKSQLSLAGNDDQSGDSDS</sequence>
<dbReference type="InterPro" id="IPR003448">
    <property type="entry name" value="Mopterin_biosynth_MoaE"/>
</dbReference>
<dbReference type="Proteomes" id="UP000079169">
    <property type="component" value="Unplaced"/>
</dbReference>
<dbReference type="RefSeq" id="XP_017298930.1">
    <property type="nucleotide sequence ID" value="XM_017443441.2"/>
</dbReference>
<evidence type="ECO:0000256" key="1">
    <source>
        <dbReference type="SAM" id="MobiDB-lite"/>
    </source>
</evidence>
<feature type="compositionally biased region" description="Polar residues" evidence="1">
    <location>
        <begin position="205"/>
        <end position="224"/>
    </location>
</feature>
<dbReference type="GeneID" id="103507690"/>
<evidence type="ECO:0000313" key="3">
    <source>
        <dbReference type="RefSeq" id="XP_017298930.1"/>
    </source>
</evidence>
<dbReference type="Pfam" id="PF02391">
    <property type="entry name" value="MoaE"/>
    <property type="match status" value="1"/>
</dbReference>
<dbReference type="AlphaFoldDB" id="A0A1S4E9Q1"/>
<name>A0A1S4E9Q1_DIACI</name>
<reference evidence="3" key="1">
    <citation type="submission" date="2025-08" db="UniProtKB">
        <authorList>
            <consortium name="RefSeq"/>
        </authorList>
    </citation>
    <scope>IDENTIFICATION</scope>
</reference>
<dbReference type="PANTHER" id="PTHR23404">
    <property type="entry name" value="MOLYBDOPTERIN SYNTHASE RELATED"/>
    <property type="match status" value="1"/>
</dbReference>
<gene>
    <name evidence="3" type="primary">LOC103507690</name>
</gene>
<accession>A0A1S4E9Q1</accession>
<dbReference type="CDD" id="cd00756">
    <property type="entry name" value="MoaE"/>
    <property type="match status" value="1"/>
</dbReference>
<organism evidence="2 3">
    <name type="scientific">Diaphorina citri</name>
    <name type="common">Asian citrus psyllid</name>
    <dbReference type="NCBI Taxonomy" id="121845"/>
    <lineage>
        <taxon>Eukaryota</taxon>
        <taxon>Metazoa</taxon>
        <taxon>Ecdysozoa</taxon>
        <taxon>Arthropoda</taxon>
        <taxon>Hexapoda</taxon>
        <taxon>Insecta</taxon>
        <taxon>Pterygota</taxon>
        <taxon>Neoptera</taxon>
        <taxon>Paraneoptera</taxon>
        <taxon>Hemiptera</taxon>
        <taxon>Sternorrhyncha</taxon>
        <taxon>Psylloidea</taxon>
        <taxon>Psyllidae</taxon>
        <taxon>Diaphorininae</taxon>
        <taxon>Diaphorina</taxon>
    </lineage>
</organism>
<dbReference type="GO" id="GO:0006777">
    <property type="term" value="P:Mo-molybdopterin cofactor biosynthetic process"/>
    <property type="evidence" value="ECO:0007669"/>
    <property type="project" value="InterPro"/>
</dbReference>
<dbReference type="InterPro" id="IPR036563">
    <property type="entry name" value="MoaE_sf"/>
</dbReference>
<dbReference type="PaxDb" id="121845-A0A1S4E9Q1"/>
<proteinExistence type="predicted"/>
<keyword evidence="2" id="KW-1185">Reference proteome</keyword>
<dbReference type="STRING" id="121845.A0A1S4E9Q1"/>
<feature type="region of interest" description="Disordered" evidence="1">
    <location>
        <begin position="172"/>
        <end position="224"/>
    </location>
</feature>
<evidence type="ECO:0000313" key="2">
    <source>
        <dbReference type="Proteomes" id="UP000079169"/>
    </source>
</evidence>
<dbReference type="SUPFAM" id="SSF54690">
    <property type="entry name" value="Molybdopterin synthase subunit MoaE"/>
    <property type="match status" value="1"/>
</dbReference>
<protein>
    <submittedName>
        <fullName evidence="3">Molybdopterin synthase catalytic subunit-like isoform X2</fullName>
    </submittedName>
</protein>
<dbReference type="Gene3D" id="3.90.1170.40">
    <property type="entry name" value="Molybdopterin biosynthesis MoaE subunit"/>
    <property type="match status" value="1"/>
</dbReference>